<feature type="non-terminal residue" evidence="2">
    <location>
        <position position="1"/>
    </location>
</feature>
<keyword evidence="1" id="KW-0812">Transmembrane</keyword>
<sequence>MTPPRRIGYINAQTTSLQQIRPSMIAWFLQRPHSIPFVLAIFLFLAWISLRMQRVSHTLPHSSDRDIKANLVRFASSRAAKDNRGWLFDPISLALHSGLSGGAVTCASLHVGEIRPGTLRGNHRHHDCNETFLIWGAAIRFRLENSEEDNGYAEVTLGGDEVAVATSPVNKAHALLNIDPIRSVFFIGCQDSIINYNASSTDFNIWKDL</sequence>
<feature type="transmembrane region" description="Helical" evidence="1">
    <location>
        <begin position="33"/>
        <end position="50"/>
    </location>
</feature>
<dbReference type="InterPro" id="IPR011051">
    <property type="entry name" value="RmlC_Cupin_sf"/>
</dbReference>
<dbReference type="AlphaFoldDB" id="A0A371IBY5"/>
<accession>A0A371IBY5</accession>
<dbReference type="Gene3D" id="2.60.120.10">
    <property type="entry name" value="Jelly Rolls"/>
    <property type="match status" value="1"/>
</dbReference>
<gene>
    <name evidence="2" type="ORF">CR513_02604</name>
</gene>
<keyword evidence="3" id="KW-1185">Reference proteome</keyword>
<dbReference type="PANTHER" id="PTHR37742">
    <property type="entry name" value="OS01G0810200 PROTEIN"/>
    <property type="match status" value="1"/>
</dbReference>
<dbReference type="GO" id="GO:0005802">
    <property type="term" value="C:trans-Golgi network"/>
    <property type="evidence" value="ECO:0007669"/>
    <property type="project" value="TreeGrafter"/>
</dbReference>
<reference evidence="2" key="1">
    <citation type="submission" date="2018-05" db="EMBL/GenBank/DDBJ databases">
        <title>Draft genome of Mucuna pruriens seed.</title>
        <authorList>
            <person name="Nnadi N.E."/>
            <person name="Vos R."/>
            <person name="Hasami M.H."/>
            <person name="Devisetty U.K."/>
            <person name="Aguiy J.C."/>
        </authorList>
    </citation>
    <scope>NUCLEOTIDE SEQUENCE [LARGE SCALE GENOMIC DNA]</scope>
    <source>
        <strain evidence="2">JCA_2017</strain>
    </source>
</reference>
<dbReference type="InterPro" id="IPR014710">
    <property type="entry name" value="RmlC-like_jellyroll"/>
</dbReference>
<dbReference type="PANTHER" id="PTHR37742:SF1">
    <property type="entry name" value="OS01G0810200 PROTEIN"/>
    <property type="match status" value="1"/>
</dbReference>
<protein>
    <submittedName>
        <fullName evidence="2">Uncharacterized protein</fullName>
    </submittedName>
</protein>
<comment type="caution">
    <text evidence="2">The sequence shown here is derived from an EMBL/GenBank/DDBJ whole genome shotgun (WGS) entry which is preliminary data.</text>
</comment>
<dbReference type="Proteomes" id="UP000257109">
    <property type="component" value="Unassembled WGS sequence"/>
</dbReference>
<dbReference type="GO" id="GO:0005768">
    <property type="term" value="C:endosome"/>
    <property type="evidence" value="ECO:0007669"/>
    <property type="project" value="TreeGrafter"/>
</dbReference>
<keyword evidence="1" id="KW-1133">Transmembrane helix</keyword>
<evidence type="ECO:0000313" key="3">
    <source>
        <dbReference type="Proteomes" id="UP000257109"/>
    </source>
</evidence>
<dbReference type="SUPFAM" id="SSF51182">
    <property type="entry name" value="RmlC-like cupins"/>
    <property type="match status" value="1"/>
</dbReference>
<proteinExistence type="predicted"/>
<keyword evidence="1" id="KW-0472">Membrane</keyword>
<evidence type="ECO:0000256" key="1">
    <source>
        <dbReference type="SAM" id="Phobius"/>
    </source>
</evidence>
<organism evidence="2 3">
    <name type="scientific">Mucuna pruriens</name>
    <name type="common">Velvet bean</name>
    <name type="synonym">Dolichos pruriens</name>
    <dbReference type="NCBI Taxonomy" id="157652"/>
    <lineage>
        <taxon>Eukaryota</taxon>
        <taxon>Viridiplantae</taxon>
        <taxon>Streptophyta</taxon>
        <taxon>Embryophyta</taxon>
        <taxon>Tracheophyta</taxon>
        <taxon>Spermatophyta</taxon>
        <taxon>Magnoliopsida</taxon>
        <taxon>eudicotyledons</taxon>
        <taxon>Gunneridae</taxon>
        <taxon>Pentapetalae</taxon>
        <taxon>rosids</taxon>
        <taxon>fabids</taxon>
        <taxon>Fabales</taxon>
        <taxon>Fabaceae</taxon>
        <taxon>Papilionoideae</taxon>
        <taxon>50 kb inversion clade</taxon>
        <taxon>NPAAA clade</taxon>
        <taxon>indigoferoid/millettioid clade</taxon>
        <taxon>Phaseoleae</taxon>
        <taxon>Mucuna</taxon>
    </lineage>
</organism>
<dbReference type="STRING" id="157652.A0A371IBY5"/>
<dbReference type="EMBL" id="QJKJ01000444">
    <property type="protein sequence ID" value="RDY12567.1"/>
    <property type="molecule type" value="Genomic_DNA"/>
</dbReference>
<evidence type="ECO:0000313" key="2">
    <source>
        <dbReference type="EMBL" id="RDY12567.1"/>
    </source>
</evidence>
<dbReference type="OrthoDB" id="2017432at2759"/>
<name>A0A371IBY5_MUCPR</name>